<comment type="caution">
    <text evidence="5">The sequence shown here is derived from an EMBL/GenBank/DDBJ whole genome shotgun (WGS) entry which is preliminary data.</text>
</comment>
<dbReference type="AlphaFoldDB" id="A0AAW2HNQ3"/>
<protein>
    <recommendedName>
        <fullName evidence="4">Phosducin domain-containing protein</fullName>
    </recommendedName>
</protein>
<keyword evidence="2" id="KW-0597">Phosphoprotein</keyword>
<dbReference type="InterPro" id="IPR024253">
    <property type="entry name" value="Phosducin_thioredoxin-like_dom"/>
</dbReference>
<evidence type="ECO:0000313" key="5">
    <source>
        <dbReference type="EMBL" id="KAL0271303.1"/>
    </source>
</evidence>
<dbReference type="SUPFAM" id="SSF52833">
    <property type="entry name" value="Thioredoxin-like"/>
    <property type="match status" value="1"/>
</dbReference>
<organism evidence="5">
    <name type="scientific">Menopon gallinae</name>
    <name type="common">poultry shaft louse</name>
    <dbReference type="NCBI Taxonomy" id="328185"/>
    <lineage>
        <taxon>Eukaryota</taxon>
        <taxon>Metazoa</taxon>
        <taxon>Ecdysozoa</taxon>
        <taxon>Arthropoda</taxon>
        <taxon>Hexapoda</taxon>
        <taxon>Insecta</taxon>
        <taxon>Pterygota</taxon>
        <taxon>Neoptera</taxon>
        <taxon>Paraneoptera</taxon>
        <taxon>Psocodea</taxon>
        <taxon>Troctomorpha</taxon>
        <taxon>Phthiraptera</taxon>
        <taxon>Amblycera</taxon>
        <taxon>Menoponidae</taxon>
        <taxon>Menopon</taxon>
    </lineage>
</organism>
<dbReference type="InterPro" id="IPR051499">
    <property type="entry name" value="Phosducin-like_reg"/>
</dbReference>
<name>A0AAW2HNQ3_9NEOP</name>
<feature type="region of interest" description="Disordered" evidence="3">
    <location>
        <begin position="16"/>
        <end position="66"/>
    </location>
</feature>
<dbReference type="InterPro" id="IPR001200">
    <property type="entry name" value="Phosducin"/>
</dbReference>
<evidence type="ECO:0000256" key="3">
    <source>
        <dbReference type="SAM" id="MobiDB-lite"/>
    </source>
</evidence>
<evidence type="ECO:0000259" key="4">
    <source>
        <dbReference type="Pfam" id="PF02114"/>
    </source>
</evidence>
<dbReference type="Gene3D" id="3.40.30.10">
    <property type="entry name" value="Glutaredoxin"/>
    <property type="match status" value="2"/>
</dbReference>
<dbReference type="InterPro" id="IPR023196">
    <property type="entry name" value="Phosducin_N_dom_sf"/>
</dbReference>
<comment type="similarity">
    <text evidence="1">Belongs to the phosducin family.</text>
</comment>
<accession>A0AAW2HNQ3</accession>
<gene>
    <name evidence="5" type="ORF">PYX00_008438</name>
</gene>
<sequence length="238" mass="26802">MTTLEDKLLGIKRENYCSSSESECEPDSDEESEKGKTVEVESTPPPVIREPDGSSANTGPKGVIKDWQRYKQLESEQREEREREKLALIQKLSMTCRPEAGQEDPELDELLEDSFILEYSKRRMQEMFQKVAELPKFGSVINLSSGEEFLDAVDKENKNVTVVVHIYEEKAPGCKVMNESLKVSGVPALLVYKNGNLVGNYVHLTEEFGREFEASDVEGFLIENGVMVDNSCVPSLLK</sequence>
<dbReference type="InterPro" id="IPR036249">
    <property type="entry name" value="Thioredoxin-like_sf"/>
</dbReference>
<dbReference type="Pfam" id="PF02114">
    <property type="entry name" value="Phosducin"/>
    <property type="match status" value="3"/>
</dbReference>
<evidence type="ECO:0000256" key="1">
    <source>
        <dbReference type="ARBA" id="ARBA00009686"/>
    </source>
</evidence>
<feature type="domain" description="Phosducin" evidence="4">
    <location>
        <begin position="186"/>
        <end position="228"/>
    </location>
</feature>
<evidence type="ECO:0000256" key="2">
    <source>
        <dbReference type="ARBA" id="ARBA00022553"/>
    </source>
</evidence>
<dbReference type="EMBL" id="JARGDH010000004">
    <property type="protein sequence ID" value="KAL0271303.1"/>
    <property type="molecule type" value="Genomic_DNA"/>
</dbReference>
<dbReference type="PANTHER" id="PTHR46052">
    <property type="entry name" value="PHOSDUCIN-LIKE PROTEIN"/>
    <property type="match status" value="1"/>
</dbReference>
<reference evidence="5" key="1">
    <citation type="journal article" date="2024" name="Gigascience">
        <title>Chromosome-level genome of the poultry shaft louse Menopon gallinae provides insight into the host-switching and adaptive evolution of parasitic lice.</title>
        <authorList>
            <person name="Xu Y."/>
            <person name="Ma L."/>
            <person name="Liu S."/>
            <person name="Liang Y."/>
            <person name="Liu Q."/>
            <person name="He Z."/>
            <person name="Tian L."/>
            <person name="Duan Y."/>
            <person name="Cai W."/>
            <person name="Li H."/>
            <person name="Song F."/>
        </authorList>
    </citation>
    <scope>NUCLEOTIDE SEQUENCE</scope>
    <source>
        <strain evidence="5">Cailab_2023a</strain>
    </source>
</reference>
<feature type="domain" description="Phosducin" evidence="4">
    <location>
        <begin position="43"/>
        <end position="104"/>
    </location>
</feature>
<dbReference type="Gene3D" id="1.10.168.10">
    <property type="entry name" value="Phosducin, domain 2"/>
    <property type="match status" value="1"/>
</dbReference>
<dbReference type="CDD" id="cd02987">
    <property type="entry name" value="Phd_like_Phd"/>
    <property type="match status" value="1"/>
</dbReference>
<feature type="compositionally biased region" description="Acidic residues" evidence="3">
    <location>
        <begin position="22"/>
        <end position="32"/>
    </location>
</feature>
<feature type="domain" description="Phosducin" evidence="4">
    <location>
        <begin position="112"/>
        <end position="181"/>
    </location>
</feature>
<dbReference type="PANTHER" id="PTHR46052:SF1">
    <property type="entry name" value="PHOSDUCIN-LIKE PROTEIN"/>
    <property type="match status" value="1"/>
</dbReference>
<dbReference type="GO" id="GO:0008277">
    <property type="term" value="P:regulation of G protein-coupled receptor signaling pathway"/>
    <property type="evidence" value="ECO:0007669"/>
    <property type="project" value="InterPro"/>
</dbReference>
<proteinExistence type="inferred from homology"/>